<evidence type="ECO:0000313" key="6">
    <source>
        <dbReference type="EMBL" id="MFB2880560.1"/>
    </source>
</evidence>
<keyword evidence="7" id="KW-1185">Reference proteome</keyword>
<name>A0ABV4XCP1_9CYAN</name>
<comment type="caution">
    <text evidence="6">The sequence shown here is derived from an EMBL/GenBank/DDBJ whole genome shotgun (WGS) entry which is preliminary data.</text>
</comment>
<keyword evidence="4" id="KW-1133">Transmembrane helix</keyword>
<dbReference type="InterPro" id="IPR024478">
    <property type="entry name" value="HlyB_4HB_MCP"/>
</dbReference>
<dbReference type="PRINTS" id="PR00260">
    <property type="entry name" value="CHEMTRNSDUCR"/>
</dbReference>
<dbReference type="PANTHER" id="PTHR32089">
    <property type="entry name" value="METHYL-ACCEPTING CHEMOTAXIS PROTEIN MCPB"/>
    <property type="match status" value="1"/>
</dbReference>
<feature type="domain" description="Methyl-accepting transducer" evidence="5">
    <location>
        <begin position="258"/>
        <end position="494"/>
    </location>
</feature>
<reference evidence="6 7" key="1">
    <citation type="submission" date="2024-09" db="EMBL/GenBank/DDBJ databases">
        <title>Floridaenema gen nov. (Aerosakkonemataceae, Aerosakkonematales ord. nov., Cyanobacteria) from benthic tropical and subtropical fresh waters, with the description of four new species.</title>
        <authorList>
            <person name="Moretto J.A."/>
            <person name="Berthold D.E."/>
            <person name="Lefler F.W."/>
            <person name="Huang I.-S."/>
            <person name="Laughinghouse H. IV."/>
        </authorList>
    </citation>
    <scope>NUCLEOTIDE SEQUENCE [LARGE SCALE GENOMIC DNA]</scope>
    <source>
        <strain evidence="6 7">BLCC-F46</strain>
    </source>
</reference>
<feature type="transmembrane region" description="Helical" evidence="4">
    <location>
        <begin position="227"/>
        <end position="247"/>
    </location>
</feature>
<proteinExistence type="inferred from homology"/>
<dbReference type="RefSeq" id="WP_413273572.1">
    <property type="nucleotide sequence ID" value="NZ_JBHFNQ010000206.1"/>
</dbReference>
<evidence type="ECO:0000313" key="7">
    <source>
        <dbReference type="Proteomes" id="UP001576774"/>
    </source>
</evidence>
<protein>
    <submittedName>
        <fullName evidence="6">Methyl-accepting chemotaxis protein</fullName>
    </submittedName>
</protein>
<feature type="transmembrane region" description="Helical" evidence="4">
    <location>
        <begin position="21"/>
        <end position="40"/>
    </location>
</feature>
<keyword evidence="4" id="KW-0812">Transmembrane</keyword>
<dbReference type="PANTHER" id="PTHR32089:SF120">
    <property type="entry name" value="METHYL-ACCEPTING CHEMOTAXIS PROTEIN TLPQ"/>
    <property type="match status" value="1"/>
</dbReference>
<evidence type="ECO:0000256" key="3">
    <source>
        <dbReference type="PROSITE-ProRule" id="PRU00284"/>
    </source>
</evidence>
<dbReference type="SMART" id="SM00283">
    <property type="entry name" value="MA"/>
    <property type="match status" value="1"/>
</dbReference>
<sequence length="533" mass="58230">MLNSVLKDQSIQGRMKTAFNFMGILVLVVALIGLTTTMRLSGEIKTLGDNSLPSLVGLWKVNEGQTQIESSERALLVTGLTLQERQAELTRIKNAWEQINEGFKQYEATPRTEEEDKNYKKLLATWDKWKNDHEELLKLNQQYESLGILHPYAKQVELLRLNKGDSPEMLLARRAAVAMEQLRNRAKQNRVTFEAATNDLLQAIKINESVATQAQKAANEAISQSQILAILAMIIGPIIAILLGRFLGDALIRRLQQSVVQITTSATQIAASGKELEATVAEQLASTNEVTATAQEIAATSRKLVTTMDQVAGMAQTTAVSANDSQHELSEMENVMRQLAEATTSISSKLGVMNNKAGNINNVVVTITKVADQTSLLSLNAAIEAEKAGEYGAGFAVVAREIRRLANQTAVATLEIEQIVKDMQSAVAVGVMEMDKFNKSVGDSVDRVSKISDQVAKVIHQVQSLPPQFERVSQSMEEQSEGAQQISEAMGQLSQASHQTVDALRETNSALEQLDDAAQGLRREVARSGASKY</sequence>
<evidence type="ECO:0000256" key="2">
    <source>
        <dbReference type="ARBA" id="ARBA00029447"/>
    </source>
</evidence>
<dbReference type="EMBL" id="JBHFNQ010000206">
    <property type="protein sequence ID" value="MFB2880560.1"/>
    <property type="molecule type" value="Genomic_DNA"/>
</dbReference>
<dbReference type="InterPro" id="IPR004090">
    <property type="entry name" value="Chemotax_Me-accpt_rcpt"/>
</dbReference>
<dbReference type="PROSITE" id="PS50111">
    <property type="entry name" value="CHEMOTAXIS_TRANSDUC_2"/>
    <property type="match status" value="1"/>
</dbReference>
<comment type="similarity">
    <text evidence="2">Belongs to the methyl-accepting chemotaxis (MCP) protein family.</text>
</comment>
<evidence type="ECO:0000259" key="5">
    <source>
        <dbReference type="PROSITE" id="PS50111"/>
    </source>
</evidence>
<organism evidence="6 7">
    <name type="scientific">Floridaenema aerugineum BLCC-F46</name>
    <dbReference type="NCBI Taxonomy" id="3153654"/>
    <lineage>
        <taxon>Bacteria</taxon>
        <taxon>Bacillati</taxon>
        <taxon>Cyanobacteriota</taxon>
        <taxon>Cyanophyceae</taxon>
        <taxon>Oscillatoriophycideae</taxon>
        <taxon>Aerosakkonematales</taxon>
        <taxon>Aerosakkonemataceae</taxon>
        <taxon>Floridanema</taxon>
        <taxon>Floridanema aerugineum</taxon>
    </lineage>
</organism>
<dbReference type="Gene3D" id="1.10.287.950">
    <property type="entry name" value="Methyl-accepting chemotaxis protein"/>
    <property type="match status" value="1"/>
</dbReference>
<dbReference type="SUPFAM" id="SSF58104">
    <property type="entry name" value="Methyl-accepting chemotaxis protein (MCP) signaling domain"/>
    <property type="match status" value="1"/>
</dbReference>
<evidence type="ECO:0000256" key="1">
    <source>
        <dbReference type="ARBA" id="ARBA00023224"/>
    </source>
</evidence>
<evidence type="ECO:0000256" key="4">
    <source>
        <dbReference type="SAM" id="Phobius"/>
    </source>
</evidence>
<gene>
    <name evidence="6" type="ORF">ACE1CC_27240</name>
</gene>
<dbReference type="Pfam" id="PF00015">
    <property type="entry name" value="MCPsignal"/>
    <property type="match status" value="1"/>
</dbReference>
<dbReference type="Proteomes" id="UP001576774">
    <property type="component" value="Unassembled WGS sequence"/>
</dbReference>
<keyword evidence="1 3" id="KW-0807">Transducer</keyword>
<keyword evidence="4" id="KW-0472">Membrane</keyword>
<dbReference type="InterPro" id="IPR004089">
    <property type="entry name" value="MCPsignal_dom"/>
</dbReference>
<dbReference type="Pfam" id="PF12729">
    <property type="entry name" value="4HB_MCP_1"/>
    <property type="match status" value="1"/>
</dbReference>
<accession>A0ABV4XCP1</accession>